<dbReference type="EMBL" id="JABTTQ020001211">
    <property type="protein sequence ID" value="KAK6133569.1"/>
    <property type="molecule type" value="Genomic_DNA"/>
</dbReference>
<name>A0ABR0VEE8_REHGL</name>
<dbReference type="Proteomes" id="UP001318860">
    <property type="component" value="Unassembled WGS sequence"/>
</dbReference>
<gene>
    <name evidence="3" type="ORF">DH2020_032698</name>
</gene>
<feature type="compositionally biased region" description="Polar residues" evidence="1">
    <location>
        <begin position="319"/>
        <end position="333"/>
    </location>
</feature>
<dbReference type="InterPro" id="IPR009719">
    <property type="entry name" value="GIP1_N"/>
</dbReference>
<proteinExistence type="predicted"/>
<sequence>MSTTRGSGAGNGGVVQPIPAGARKVVQSLKEIVNCPEAEIYATLKDCNMDPNEAVNRLLSQDPFHEVKSKREKKKEGKDNTESRSRGANNSSNRGSKTGADRHFGRGASAPYYTSGMLDPPLHGKSTYKKENGSGPYTSSLSSVPGVSGNNRSRGPPGLSDGASAESKGSLLGTADGFPSVAQPASGYQSAWVGIPGQVSMADIVRMGKPHKNGSNAPNASHHNVQDPFIGESLHNLTSPADHAPKIHQSEFSSVQHVPTNDEWPSMETPDASNVISVPEYTVDSELHPEASGVSYDNINHHSEAEEDQEEEDDDFESSGGNDVGSVSISSRNIQEDDSRGASLFENDLYKSMGPYQSEAHDFERHEDEVGASVASVTRSLQQLSVNKDDRGFPSEGNAPSVVIPDHLQVQTADCSHLSFGSFGSGMSAAYSSGTKTSVLEKTNFEEVHNEADKSSADHPDTRHSEYYADDSLRNAPDGSLLHRNGASVGSYDASSASLPEESKPETSADVAHRNQYPFPSAHPGYTFDDAQRLNAAFNQTSSQMQSLAPFSNVMFNGGSEAHIPDNVMVVYHRLWSLMHMLSHSYTNALPSTLLAANVHPTRESDLQYSPFPVAQSMSTKYGNSVSSVGVSAISMSEALKTAGLSSSQPAQQTLSGTSVAAGPPLPQHLAVHPYSQPTLPLGPFTNMIGYPFLPQSYTYMPSAFQQSFAGSSNYHQSLAAAGLPQYKSSVSVSSLPQSAAVASGYGGFGNTTTIPGNYSMNPPAAPSGTTLSYDDVLSSQYKESSHLLSLQQNENSAMWLHGPNSRTMPAVPASTYYNYQTQNQQPGGGFRQVQQQSQTYGGAPGYPNFYHSQAGMSLDQQQNPRDGSLGGSQGQPKQSQIWPNNY</sequence>
<feature type="compositionally biased region" description="Low complexity" evidence="1">
    <location>
        <begin position="86"/>
        <end position="96"/>
    </location>
</feature>
<dbReference type="SUPFAM" id="SSF46934">
    <property type="entry name" value="UBA-like"/>
    <property type="match status" value="1"/>
</dbReference>
<feature type="compositionally biased region" description="Polar residues" evidence="1">
    <location>
        <begin position="875"/>
        <end position="887"/>
    </location>
</feature>
<feature type="region of interest" description="Disordered" evidence="1">
    <location>
        <begin position="56"/>
        <end position="171"/>
    </location>
</feature>
<evidence type="ECO:0000313" key="3">
    <source>
        <dbReference type="EMBL" id="KAK6133569.1"/>
    </source>
</evidence>
<protein>
    <recommendedName>
        <fullName evidence="2">GBF-interacting protein 1 N-terminal domain-containing protein</fullName>
    </recommendedName>
</protein>
<feature type="region of interest" description="Disordered" evidence="1">
    <location>
        <begin position="820"/>
        <end position="887"/>
    </location>
</feature>
<keyword evidence="4" id="KW-1185">Reference proteome</keyword>
<accession>A0ABR0VEE8</accession>
<reference evidence="3 4" key="1">
    <citation type="journal article" date="2021" name="Comput. Struct. Biotechnol. J.">
        <title>De novo genome assembly of the potent medicinal plant Rehmannia glutinosa using nanopore technology.</title>
        <authorList>
            <person name="Ma L."/>
            <person name="Dong C."/>
            <person name="Song C."/>
            <person name="Wang X."/>
            <person name="Zheng X."/>
            <person name="Niu Y."/>
            <person name="Chen S."/>
            <person name="Feng W."/>
        </authorList>
    </citation>
    <scope>NUCLEOTIDE SEQUENCE [LARGE SCALE GENOMIC DNA]</scope>
    <source>
        <strain evidence="3">DH-2019</strain>
    </source>
</reference>
<feature type="compositionally biased region" description="Acidic residues" evidence="1">
    <location>
        <begin position="305"/>
        <end position="317"/>
    </location>
</feature>
<dbReference type="PANTHER" id="PTHR46445">
    <property type="entry name" value="RNA POLYMERASE II DEGRADATION FACTOR-LIKE PROTEIN (DUF1296)"/>
    <property type="match status" value="1"/>
</dbReference>
<feature type="domain" description="GBF-interacting protein 1 N-terminal" evidence="2">
    <location>
        <begin position="18"/>
        <end position="76"/>
    </location>
</feature>
<feature type="region of interest" description="Disordered" evidence="1">
    <location>
        <begin position="252"/>
        <end position="272"/>
    </location>
</feature>
<feature type="region of interest" description="Disordered" evidence="1">
    <location>
        <begin position="303"/>
        <end position="342"/>
    </location>
</feature>
<dbReference type="Pfam" id="PF06972">
    <property type="entry name" value="GIP1_N"/>
    <property type="match status" value="1"/>
</dbReference>
<evidence type="ECO:0000259" key="2">
    <source>
        <dbReference type="Pfam" id="PF06972"/>
    </source>
</evidence>
<feature type="region of interest" description="Disordered" evidence="1">
    <location>
        <begin position="470"/>
        <end position="510"/>
    </location>
</feature>
<feature type="compositionally biased region" description="Polar residues" evidence="1">
    <location>
        <begin position="135"/>
        <end position="153"/>
    </location>
</feature>
<evidence type="ECO:0000313" key="4">
    <source>
        <dbReference type="Proteomes" id="UP001318860"/>
    </source>
</evidence>
<feature type="compositionally biased region" description="Polar residues" evidence="1">
    <location>
        <begin position="851"/>
        <end position="866"/>
    </location>
</feature>
<dbReference type="InterPro" id="IPR009060">
    <property type="entry name" value="UBA-like_sf"/>
</dbReference>
<feature type="compositionally biased region" description="Basic and acidic residues" evidence="1">
    <location>
        <begin position="63"/>
        <end position="85"/>
    </location>
</feature>
<comment type="caution">
    <text evidence="3">The sequence shown here is derived from an EMBL/GenBank/DDBJ whole genome shotgun (WGS) entry which is preliminary data.</text>
</comment>
<evidence type="ECO:0000256" key="1">
    <source>
        <dbReference type="SAM" id="MobiDB-lite"/>
    </source>
</evidence>
<organism evidence="3 4">
    <name type="scientific">Rehmannia glutinosa</name>
    <name type="common">Chinese foxglove</name>
    <dbReference type="NCBI Taxonomy" id="99300"/>
    <lineage>
        <taxon>Eukaryota</taxon>
        <taxon>Viridiplantae</taxon>
        <taxon>Streptophyta</taxon>
        <taxon>Embryophyta</taxon>
        <taxon>Tracheophyta</taxon>
        <taxon>Spermatophyta</taxon>
        <taxon>Magnoliopsida</taxon>
        <taxon>eudicotyledons</taxon>
        <taxon>Gunneridae</taxon>
        <taxon>Pentapetalae</taxon>
        <taxon>asterids</taxon>
        <taxon>lamiids</taxon>
        <taxon>Lamiales</taxon>
        <taxon>Orobanchaceae</taxon>
        <taxon>Rehmannieae</taxon>
        <taxon>Rehmannia</taxon>
    </lineage>
</organism>
<dbReference type="PANTHER" id="PTHR46445:SF3">
    <property type="entry name" value="RNA POLYMERASE II DEGRADATION FACTOR-LIKE PROTEIN (DUF1296)-RELATED"/>
    <property type="match status" value="1"/>
</dbReference>
<feature type="compositionally biased region" description="Basic and acidic residues" evidence="1">
    <location>
        <begin position="501"/>
        <end position="510"/>
    </location>
</feature>
<feature type="region of interest" description="Disordered" evidence="1">
    <location>
        <begin position="1"/>
        <end position="20"/>
    </location>
</feature>